<keyword evidence="5" id="KW-0067">ATP-binding</keyword>
<dbReference type="GO" id="GO:0016787">
    <property type="term" value="F:hydrolase activity"/>
    <property type="evidence" value="ECO:0007669"/>
    <property type="project" value="UniProtKB-KW"/>
</dbReference>
<proteinExistence type="predicted"/>
<evidence type="ECO:0000256" key="7">
    <source>
        <dbReference type="ARBA" id="ARBA00023204"/>
    </source>
</evidence>
<evidence type="ECO:0000256" key="5">
    <source>
        <dbReference type="ARBA" id="ARBA00022840"/>
    </source>
</evidence>
<sequence>MSTFEQCTHLYFLKYVKKIRVKGDSCYTWWGTVSHDLIQGLYDGEHTYEEMIQKLEAKVVEFKLITDPKLKFPEESQFDSYIANLRHYFANVKQLPYKVVNERPVLAVFEGLEKYVFQGYIDSEFIDEDGNFVILDYKTSSIGEFTGAKLLKKAQQLMIYALGISTFGRHVDGEMKKFTLDKIKLRYDMMKYCKITYMQKNGTEKVTKAERRAWVAHIANPIRKDFEDVPKSIEKEEKEIAKLVKKRSAKCRTEEEKVELTAQIAEIEKGIEVLKANLFDIIQINEMMEEAINSNSLVNLPQFIQDKYTVTDCYIDIELTQEIIEEFKANLIATLNKIIESEKEEDKEQAFTRGRIEQGDSFYCTNLCDMKDHCSFYKEYKEHMAMFLDKKKEAPSDADILAMFGL</sequence>
<dbReference type="GO" id="GO:0006281">
    <property type="term" value="P:DNA repair"/>
    <property type="evidence" value="ECO:0007669"/>
    <property type="project" value="UniProtKB-KW"/>
</dbReference>
<dbReference type="GO" id="GO:0003677">
    <property type="term" value="F:DNA binding"/>
    <property type="evidence" value="ECO:0007669"/>
    <property type="project" value="UniProtKB-KW"/>
</dbReference>
<dbReference type="GO" id="GO:0004386">
    <property type="term" value="F:helicase activity"/>
    <property type="evidence" value="ECO:0007669"/>
    <property type="project" value="UniProtKB-KW"/>
</dbReference>
<gene>
    <name evidence="9" type="ORF">CN984_11945</name>
</gene>
<dbReference type="InterPro" id="IPR038726">
    <property type="entry name" value="PDDEXK_AddAB-type"/>
</dbReference>
<reference evidence="9 10" key="1">
    <citation type="submission" date="2017-09" db="EMBL/GenBank/DDBJ databases">
        <title>Large-scale bioinformatics analysis of Bacillus genomes uncovers conserved roles of natural products in bacterial physiology.</title>
        <authorList>
            <consortium name="Agbiome Team Llc"/>
            <person name="Bleich R.M."/>
            <person name="Grubbs K.J."/>
            <person name="Santa Maria K.C."/>
            <person name="Allen S.E."/>
            <person name="Farag S."/>
            <person name="Shank E.A."/>
            <person name="Bowers A."/>
        </authorList>
    </citation>
    <scope>NUCLEOTIDE SEQUENCE [LARGE SCALE GENOMIC DNA]</scope>
    <source>
        <strain evidence="9 10">AFS050027</strain>
    </source>
</reference>
<keyword evidence="1" id="KW-0547">Nucleotide-binding</keyword>
<dbReference type="InterPro" id="IPR011335">
    <property type="entry name" value="Restrct_endonuc-II-like"/>
</dbReference>
<keyword evidence="7" id="KW-0234">DNA repair</keyword>
<keyword evidence="4" id="KW-0347">Helicase</keyword>
<accession>A0A2A7FNH7</accession>
<evidence type="ECO:0000256" key="6">
    <source>
        <dbReference type="ARBA" id="ARBA00023125"/>
    </source>
</evidence>
<evidence type="ECO:0000256" key="1">
    <source>
        <dbReference type="ARBA" id="ARBA00022741"/>
    </source>
</evidence>
<keyword evidence="2" id="KW-0227">DNA damage</keyword>
<dbReference type="Proteomes" id="UP000223777">
    <property type="component" value="Unassembled WGS sequence"/>
</dbReference>
<dbReference type="GO" id="GO:0005524">
    <property type="term" value="F:ATP binding"/>
    <property type="evidence" value="ECO:0007669"/>
    <property type="project" value="UniProtKB-KW"/>
</dbReference>
<comment type="caution">
    <text evidence="9">The sequence shown here is derived from an EMBL/GenBank/DDBJ whole genome shotgun (WGS) entry which is preliminary data.</text>
</comment>
<dbReference type="Pfam" id="PF12705">
    <property type="entry name" value="PDDEXK_1"/>
    <property type="match status" value="1"/>
</dbReference>
<name>A0A2A7FNH7_BACCE</name>
<evidence type="ECO:0000313" key="10">
    <source>
        <dbReference type="Proteomes" id="UP000223777"/>
    </source>
</evidence>
<evidence type="ECO:0000256" key="2">
    <source>
        <dbReference type="ARBA" id="ARBA00022763"/>
    </source>
</evidence>
<evidence type="ECO:0000256" key="3">
    <source>
        <dbReference type="ARBA" id="ARBA00022801"/>
    </source>
</evidence>
<keyword evidence="6" id="KW-0238">DNA-binding</keyword>
<dbReference type="Gene3D" id="3.90.320.10">
    <property type="match status" value="1"/>
</dbReference>
<dbReference type="InterPro" id="IPR011604">
    <property type="entry name" value="PDDEXK-like_dom_sf"/>
</dbReference>
<dbReference type="AlphaFoldDB" id="A0A2A7FNH7"/>
<keyword evidence="3" id="KW-0378">Hydrolase</keyword>
<evidence type="ECO:0000313" key="9">
    <source>
        <dbReference type="EMBL" id="PGO29281.1"/>
    </source>
</evidence>
<evidence type="ECO:0000259" key="8">
    <source>
        <dbReference type="Pfam" id="PF12705"/>
    </source>
</evidence>
<evidence type="ECO:0000256" key="4">
    <source>
        <dbReference type="ARBA" id="ARBA00022806"/>
    </source>
</evidence>
<dbReference type="EMBL" id="NUIL01000015">
    <property type="protein sequence ID" value="PGO29281.1"/>
    <property type="molecule type" value="Genomic_DNA"/>
</dbReference>
<organism evidence="9 10">
    <name type="scientific">Bacillus cereus</name>
    <dbReference type="NCBI Taxonomy" id="1396"/>
    <lineage>
        <taxon>Bacteria</taxon>
        <taxon>Bacillati</taxon>
        <taxon>Bacillota</taxon>
        <taxon>Bacilli</taxon>
        <taxon>Bacillales</taxon>
        <taxon>Bacillaceae</taxon>
        <taxon>Bacillus</taxon>
        <taxon>Bacillus cereus group</taxon>
    </lineage>
</organism>
<dbReference type="SUPFAM" id="SSF52980">
    <property type="entry name" value="Restriction endonuclease-like"/>
    <property type="match status" value="1"/>
</dbReference>
<feature type="domain" description="PD-(D/E)XK endonuclease-like" evidence="8">
    <location>
        <begin position="2"/>
        <end position="220"/>
    </location>
</feature>
<protein>
    <recommendedName>
        <fullName evidence="8">PD-(D/E)XK endonuclease-like domain-containing protein</fullName>
    </recommendedName>
</protein>